<accession>A0AAD8FDY6</accession>
<name>A0AAD8FDY6_BIOPF</name>
<dbReference type="AlphaFoldDB" id="A0AAD8FDY6"/>
<comment type="caution">
    <text evidence="2">The sequence shown here is derived from an EMBL/GenBank/DDBJ whole genome shotgun (WGS) entry which is preliminary data.</text>
</comment>
<sequence>MFRSKHVILYETVEVRQVINPDVTEGGGNICFVSLFIAVIVMLLLLVFCLLLLCTLTTSSEIISNKHKPVPVFVELVSRCLVFSDFVELVSRCLVFSDFVELVSRCLVFSDFVELVSRCLVFSDFVPYPALLVSTRSCSKDLVLTLQRRLLHFLEHRTFTLLPTKHVLEYLVGKFVNTDINRHGAIFIRRPSVLVF</sequence>
<reference evidence="2" key="2">
    <citation type="submission" date="2023-04" db="EMBL/GenBank/DDBJ databases">
        <authorList>
            <person name="Bu L."/>
            <person name="Lu L."/>
            <person name="Laidemitt M.R."/>
            <person name="Zhang S.M."/>
            <person name="Mutuku M."/>
            <person name="Mkoji G."/>
            <person name="Steinauer M."/>
            <person name="Loker E.S."/>
        </authorList>
    </citation>
    <scope>NUCLEOTIDE SEQUENCE</scope>
    <source>
        <strain evidence="2">KasaAsao</strain>
        <tissue evidence="2">Whole Snail</tissue>
    </source>
</reference>
<evidence type="ECO:0000313" key="3">
    <source>
        <dbReference type="Proteomes" id="UP001233172"/>
    </source>
</evidence>
<keyword evidence="3" id="KW-1185">Reference proteome</keyword>
<evidence type="ECO:0000256" key="1">
    <source>
        <dbReference type="SAM" id="Phobius"/>
    </source>
</evidence>
<dbReference type="Proteomes" id="UP001233172">
    <property type="component" value="Unassembled WGS sequence"/>
</dbReference>
<keyword evidence="1" id="KW-0472">Membrane</keyword>
<reference evidence="2" key="1">
    <citation type="journal article" date="2023" name="PLoS Negl. Trop. Dis.">
        <title>A genome sequence for Biomphalaria pfeifferi, the major vector snail for the human-infecting parasite Schistosoma mansoni.</title>
        <authorList>
            <person name="Bu L."/>
            <person name="Lu L."/>
            <person name="Laidemitt M.R."/>
            <person name="Zhang S.M."/>
            <person name="Mutuku M."/>
            <person name="Mkoji G."/>
            <person name="Steinauer M."/>
            <person name="Loker E.S."/>
        </authorList>
    </citation>
    <scope>NUCLEOTIDE SEQUENCE</scope>
    <source>
        <strain evidence="2">KasaAsao</strain>
    </source>
</reference>
<protein>
    <submittedName>
        <fullName evidence="2">Uncharacterized protein</fullName>
    </submittedName>
</protein>
<proteinExistence type="predicted"/>
<evidence type="ECO:0000313" key="2">
    <source>
        <dbReference type="EMBL" id="KAK0059689.1"/>
    </source>
</evidence>
<gene>
    <name evidence="2" type="ORF">Bpfe_010857</name>
</gene>
<keyword evidence="1" id="KW-1133">Transmembrane helix</keyword>
<feature type="transmembrane region" description="Helical" evidence="1">
    <location>
        <begin position="32"/>
        <end position="56"/>
    </location>
</feature>
<dbReference type="EMBL" id="JASAOG010000040">
    <property type="protein sequence ID" value="KAK0059689.1"/>
    <property type="molecule type" value="Genomic_DNA"/>
</dbReference>
<organism evidence="2 3">
    <name type="scientific">Biomphalaria pfeifferi</name>
    <name type="common">Bloodfluke planorb</name>
    <name type="synonym">Freshwater snail</name>
    <dbReference type="NCBI Taxonomy" id="112525"/>
    <lineage>
        <taxon>Eukaryota</taxon>
        <taxon>Metazoa</taxon>
        <taxon>Spiralia</taxon>
        <taxon>Lophotrochozoa</taxon>
        <taxon>Mollusca</taxon>
        <taxon>Gastropoda</taxon>
        <taxon>Heterobranchia</taxon>
        <taxon>Euthyneura</taxon>
        <taxon>Panpulmonata</taxon>
        <taxon>Hygrophila</taxon>
        <taxon>Lymnaeoidea</taxon>
        <taxon>Planorbidae</taxon>
        <taxon>Biomphalaria</taxon>
    </lineage>
</organism>
<keyword evidence="1" id="KW-0812">Transmembrane</keyword>